<feature type="transmembrane region" description="Helical" evidence="6">
    <location>
        <begin position="91"/>
        <end position="110"/>
    </location>
</feature>
<name>A0A2S4VFY8_9BASI</name>
<evidence type="ECO:0008006" key="9">
    <source>
        <dbReference type="Google" id="ProtNLM"/>
    </source>
</evidence>
<dbReference type="OrthoDB" id="3222at2759"/>
<evidence type="ECO:0000256" key="1">
    <source>
        <dbReference type="ARBA" id="ARBA00004141"/>
    </source>
</evidence>
<keyword evidence="2 5" id="KW-0812">Transmembrane</keyword>
<dbReference type="GO" id="GO:0015267">
    <property type="term" value="F:channel activity"/>
    <property type="evidence" value="ECO:0007669"/>
    <property type="project" value="InterPro"/>
</dbReference>
<dbReference type="GO" id="GO:0016020">
    <property type="term" value="C:membrane"/>
    <property type="evidence" value="ECO:0007669"/>
    <property type="project" value="UniProtKB-SubCell"/>
</dbReference>
<dbReference type="VEuPathDB" id="FungiDB:PSHT_09567"/>
<dbReference type="Gene3D" id="1.20.1080.10">
    <property type="entry name" value="Glycerol uptake facilitator protein"/>
    <property type="match status" value="1"/>
</dbReference>
<feature type="transmembrane region" description="Helical" evidence="6">
    <location>
        <begin position="194"/>
        <end position="227"/>
    </location>
</feature>
<organism evidence="7 8">
    <name type="scientific">Puccinia striiformis</name>
    <dbReference type="NCBI Taxonomy" id="27350"/>
    <lineage>
        <taxon>Eukaryota</taxon>
        <taxon>Fungi</taxon>
        <taxon>Dikarya</taxon>
        <taxon>Basidiomycota</taxon>
        <taxon>Pucciniomycotina</taxon>
        <taxon>Pucciniomycetes</taxon>
        <taxon>Pucciniales</taxon>
        <taxon>Pucciniaceae</taxon>
        <taxon>Puccinia</taxon>
    </lineage>
</organism>
<evidence type="ECO:0000256" key="3">
    <source>
        <dbReference type="ARBA" id="ARBA00022989"/>
    </source>
</evidence>
<reference evidence="7 8" key="1">
    <citation type="submission" date="2017-12" db="EMBL/GenBank/DDBJ databases">
        <title>Gene loss provides genomic basis for host adaptation in cereal stripe rust fungi.</title>
        <authorList>
            <person name="Xia C."/>
        </authorList>
    </citation>
    <scope>NUCLEOTIDE SEQUENCE [LARGE SCALE GENOMIC DNA]</scope>
    <source>
        <strain evidence="7 8">93TX-2</strain>
    </source>
</reference>
<evidence type="ECO:0000256" key="5">
    <source>
        <dbReference type="RuleBase" id="RU000477"/>
    </source>
</evidence>
<evidence type="ECO:0000256" key="4">
    <source>
        <dbReference type="ARBA" id="ARBA00023136"/>
    </source>
</evidence>
<comment type="caution">
    <text evidence="7">The sequence shown here is derived from an EMBL/GenBank/DDBJ whole genome shotgun (WGS) entry which is preliminary data.</text>
</comment>
<evidence type="ECO:0000256" key="6">
    <source>
        <dbReference type="SAM" id="Phobius"/>
    </source>
</evidence>
<evidence type="ECO:0000256" key="2">
    <source>
        <dbReference type="ARBA" id="ARBA00022692"/>
    </source>
</evidence>
<comment type="similarity">
    <text evidence="5">Belongs to the MIP/aquaporin (TC 1.A.8) family.</text>
</comment>
<dbReference type="SUPFAM" id="SSF81338">
    <property type="entry name" value="Aquaporin-like"/>
    <property type="match status" value="1"/>
</dbReference>
<keyword evidence="3 6" id="KW-1133">Transmembrane helix</keyword>
<proteinExistence type="inferred from homology"/>
<evidence type="ECO:0000313" key="8">
    <source>
        <dbReference type="Proteomes" id="UP000238274"/>
    </source>
</evidence>
<keyword evidence="5" id="KW-0813">Transport</keyword>
<feature type="non-terminal residue" evidence="7">
    <location>
        <position position="1"/>
    </location>
</feature>
<keyword evidence="4 6" id="KW-0472">Membrane</keyword>
<dbReference type="InterPro" id="IPR023271">
    <property type="entry name" value="Aquaporin-like"/>
</dbReference>
<protein>
    <recommendedName>
        <fullName evidence="9">Aquaporin</fullName>
    </recommendedName>
</protein>
<dbReference type="InterPro" id="IPR000425">
    <property type="entry name" value="MIP"/>
</dbReference>
<reference evidence="8" key="2">
    <citation type="journal article" date="2018" name="BMC Genomics">
        <title>Genomic insights into host adaptation between the wheat stripe rust pathogen (Puccinia striiformis f. sp. tritici) and the barley stripe rust pathogen (Puccinia striiformis f. sp. hordei).</title>
        <authorList>
            <person name="Xia C."/>
            <person name="Wang M."/>
            <person name="Yin C."/>
            <person name="Cornejo O.E."/>
            <person name="Hulbert S.H."/>
            <person name="Chen X."/>
        </authorList>
    </citation>
    <scope>NUCLEOTIDE SEQUENCE [LARGE SCALE GENOMIC DNA]</scope>
    <source>
        <strain evidence="8">93TX-2</strain>
    </source>
</reference>
<reference evidence="8" key="3">
    <citation type="journal article" date="2018" name="Mol. Plant Microbe Interact.">
        <title>Genome sequence resources for the wheat stripe rust pathogen (Puccinia striiformis f. sp. tritici) and the barley stripe rust pathogen (Puccinia striiformis f. sp. hordei).</title>
        <authorList>
            <person name="Xia C."/>
            <person name="Wang M."/>
            <person name="Yin C."/>
            <person name="Cornejo O.E."/>
            <person name="Hulbert S.H."/>
            <person name="Chen X."/>
        </authorList>
    </citation>
    <scope>NUCLEOTIDE SEQUENCE [LARGE SCALE GENOMIC DNA]</scope>
    <source>
        <strain evidence="8">93TX-2</strain>
    </source>
</reference>
<dbReference type="AlphaFoldDB" id="A0A2S4VFY8"/>
<keyword evidence="8" id="KW-1185">Reference proteome</keyword>
<accession>A0A2S4VFY8</accession>
<evidence type="ECO:0000313" key="7">
    <source>
        <dbReference type="EMBL" id="POW08385.1"/>
    </source>
</evidence>
<comment type="subcellular location">
    <subcellularLocation>
        <location evidence="1">Membrane</location>
        <topology evidence="1">Multi-pass membrane protein</topology>
    </subcellularLocation>
</comment>
<feature type="transmembrane region" description="Helical" evidence="6">
    <location>
        <begin position="153"/>
        <end position="174"/>
    </location>
</feature>
<dbReference type="Proteomes" id="UP000238274">
    <property type="component" value="Unassembled WGS sequence"/>
</dbReference>
<dbReference type="EMBL" id="PKSM01000137">
    <property type="protein sequence ID" value="POW08385.1"/>
    <property type="molecule type" value="Genomic_DNA"/>
</dbReference>
<gene>
    <name evidence="7" type="ORF">PSHT_09567</name>
</gene>
<dbReference type="Pfam" id="PF00230">
    <property type="entry name" value="MIP"/>
    <property type="match status" value="1"/>
</dbReference>
<feature type="transmembrane region" description="Helical" evidence="6">
    <location>
        <begin position="66"/>
        <end position="85"/>
    </location>
</feature>
<dbReference type="PRINTS" id="PR00783">
    <property type="entry name" value="MINTRINSICP"/>
</dbReference>
<sequence>PMRLIAVCDLSRTPVGWPGVGFSTCKLDIKEAFHIYHDASISFVRRRHGATTRGTYLAKRTSLEGLASMVIVWFFGVLLSTLSAMSSKQSSFYGSAYLSISVAIFVTMLIRINRLTSSNRFCLQRGPLTGGHLSPIVSISFCIAGITPPIQAICYLFAQISGATVAGFLLALSLGPRAVDIENYGCYFNPSPQFNSPVCIVEFMGAICVIAMMYGESVLLFHIILVFRILTLSEGFNTSPGPQDQNPFHSITTLIEWHLSGVGRMSPLLIIYNQANLPIFNPSDYFAPANSYGGATGFPTRCWASSAAIFKFEPNDWVFWLPAMAAAALHGLAYRFLNPCVDESVNSSLADLTTNYTLNSSSAGLPMSDVIIHMNASESCEIKDKR</sequence>
<dbReference type="VEuPathDB" id="FungiDB:PSTT_09368"/>